<accession>A0A1T4VDQ2</accession>
<evidence type="ECO:0000313" key="3">
    <source>
        <dbReference type="Proteomes" id="UP000189733"/>
    </source>
</evidence>
<protein>
    <submittedName>
        <fullName evidence="2">Putative sulfite reductase-associated electron transfer protein DsrJ</fullName>
    </submittedName>
</protein>
<proteinExistence type="predicted"/>
<dbReference type="InterPro" id="IPR047668">
    <property type="entry name" value="DsrJ"/>
</dbReference>
<evidence type="ECO:0000256" key="1">
    <source>
        <dbReference type="SAM" id="Phobius"/>
    </source>
</evidence>
<dbReference type="EMBL" id="FUYA01000001">
    <property type="protein sequence ID" value="SKA63013.1"/>
    <property type="molecule type" value="Genomic_DNA"/>
</dbReference>
<dbReference type="AlphaFoldDB" id="A0A1T4VDQ2"/>
<dbReference type="NCBIfam" id="NF038038">
    <property type="entry name" value="cytoc_DsrJ"/>
    <property type="match status" value="1"/>
</dbReference>
<keyword evidence="1" id="KW-1133">Transmembrane helix</keyword>
<dbReference type="OrthoDB" id="9790557at2"/>
<dbReference type="SUPFAM" id="SSF48695">
    <property type="entry name" value="Multiheme cytochromes"/>
    <property type="match status" value="1"/>
</dbReference>
<keyword evidence="1" id="KW-0472">Membrane</keyword>
<reference evidence="2 3" key="1">
    <citation type="submission" date="2017-02" db="EMBL/GenBank/DDBJ databases">
        <authorList>
            <person name="Peterson S.W."/>
        </authorList>
    </citation>
    <scope>NUCLEOTIDE SEQUENCE [LARGE SCALE GENOMIC DNA]</scope>
    <source>
        <strain evidence="2 3">DSM 18034</strain>
    </source>
</reference>
<sequence>MYDGGKIIAGIIVFLALMTFPFWYNVGQASYVTPELQKPANATECIEDPNWMKAEHMHMLNIWRDEVVRNGNRVYTSKLNGKHYEMSLQKTCMKCHTSKEQFCDKCHTAAAVNPYCWDCHIAPKEGM</sequence>
<evidence type="ECO:0000313" key="2">
    <source>
        <dbReference type="EMBL" id="SKA63013.1"/>
    </source>
</evidence>
<organism evidence="2 3">
    <name type="scientific">Desulfobaculum bizertense DSM 18034</name>
    <dbReference type="NCBI Taxonomy" id="1121442"/>
    <lineage>
        <taxon>Bacteria</taxon>
        <taxon>Pseudomonadati</taxon>
        <taxon>Thermodesulfobacteriota</taxon>
        <taxon>Desulfovibrionia</taxon>
        <taxon>Desulfovibrionales</taxon>
        <taxon>Desulfovibrionaceae</taxon>
        <taxon>Desulfobaculum</taxon>
    </lineage>
</organism>
<feature type="transmembrane region" description="Helical" evidence="1">
    <location>
        <begin position="7"/>
        <end position="24"/>
    </location>
</feature>
<dbReference type="STRING" id="1121442.SAMN02745702_00063"/>
<dbReference type="RefSeq" id="WP_078683395.1">
    <property type="nucleotide sequence ID" value="NZ_FUYA01000001.1"/>
</dbReference>
<dbReference type="Proteomes" id="UP000189733">
    <property type="component" value="Unassembled WGS sequence"/>
</dbReference>
<dbReference type="InterPro" id="IPR036280">
    <property type="entry name" value="Multihaem_cyt_sf"/>
</dbReference>
<keyword evidence="3" id="KW-1185">Reference proteome</keyword>
<gene>
    <name evidence="2" type="ORF">SAMN02745702_00063</name>
</gene>
<keyword evidence="1" id="KW-0812">Transmembrane</keyword>
<name>A0A1T4VDQ2_9BACT</name>